<protein>
    <submittedName>
        <fullName evidence="2">Uncharacterized protein</fullName>
    </submittedName>
</protein>
<evidence type="ECO:0000313" key="3">
    <source>
        <dbReference type="Proteomes" id="UP000310687"/>
    </source>
</evidence>
<proteinExistence type="predicted"/>
<keyword evidence="1" id="KW-0472">Membrane</keyword>
<keyword evidence="1" id="KW-0812">Transmembrane</keyword>
<name>A0A4S8X3S5_AURPU</name>
<dbReference type="AlphaFoldDB" id="A0A4S8X3S5"/>
<feature type="transmembrane region" description="Helical" evidence="1">
    <location>
        <begin position="211"/>
        <end position="231"/>
    </location>
</feature>
<reference evidence="2 3" key="1">
    <citation type="submission" date="2018-10" db="EMBL/GenBank/DDBJ databases">
        <title>Fifty Aureobasidium pullulans genomes reveal a recombining polyextremotolerant generalist.</title>
        <authorList>
            <person name="Gostincar C."/>
            <person name="Turk M."/>
            <person name="Zajc J."/>
            <person name="Gunde-Cimerman N."/>
        </authorList>
    </citation>
    <scope>NUCLEOTIDE SEQUENCE [LARGE SCALE GENOMIC DNA]</scope>
    <source>
        <strain evidence="2 3">EXF-11013</strain>
    </source>
</reference>
<evidence type="ECO:0000256" key="1">
    <source>
        <dbReference type="SAM" id="Phobius"/>
    </source>
</evidence>
<organism evidence="2 3">
    <name type="scientific">Aureobasidium pullulans</name>
    <name type="common">Black yeast</name>
    <name type="synonym">Pullularia pullulans</name>
    <dbReference type="NCBI Taxonomy" id="5580"/>
    <lineage>
        <taxon>Eukaryota</taxon>
        <taxon>Fungi</taxon>
        <taxon>Dikarya</taxon>
        <taxon>Ascomycota</taxon>
        <taxon>Pezizomycotina</taxon>
        <taxon>Dothideomycetes</taxon>
        <taxon>Dothideomycetidae</taxon>
        <taxon>Dothideales</taxon>
        <taxon>Saccotheciaceae</taxon>
        <taxon>Aureobasidium</taxon>
    </lineage>
</organism>
<keyword evidence="1" id="KW-1133">Transmembrane helix</keyword>
<evidence type="ECO:0000313" key="2">
    <source>
        <dbReference type="EMBL" id="THW31590.1"/>
    </source>
</evidence>
<comment type="caution">
    <text evidence="2">The sequence shown here is derived from an EMBL/GenBank/DDBJ whole genome shotgun (WGS) entry which is preliminary data.</text>
</comment>
<accession>A0A4S8X3S5</accession>
<gene>
    <name evidence="2" type="ORF">D6D22_10070</name>
</gene>
<dbReference type="EMBL" id="QZAL01000289">
    <property type="protein sequence ID" value="THW31590.1"/>
    <property type="molecule type" value="Genomic_DNA"/>
</dbReference>
<sequence>MPRRPPAEASGAAADPRRAVCLLEQPPRLQVRIFCMPNLTPASIPSKILDIWRKNYCYQGQQVVKDPSHYKDLQFTLLVQAQLTKQLPDIACGNCAAWTALAASMLHDVRVLCLFPAQWHVWRKCTLMLWPHTDPQEDSLQVSKSTQELCDGSDWQDRSKEHARAVAIKRGCGLSPVRSLALSLCAEVTSKEIAPVAGISIFKQPMIIRIVLWYFHLGWFLLALAAVKSIAGPSPRPLLLIYLGS</sequence>
<dbReference type="Proteomes" id="UP000310687">
    <property type="component" value="Unassembled WGS sequence"/>
</dbReference>